<protein>
    <submittedName>
        <fullName evidence="1">Uncharacterized protein</fullName>
    </submittedName>
</protein>
<organism evidence="1 2">
    <name type="scientific">Aestuariibaculum marinum</name>
    <dbReference type="NCBI Taxonomy" id="2683592"/>
    <lineage>
        <taxon>Bacteria</taxon>
        <taxon>Pseudomonadati</taxon>
        <taxon>Bacteroidota</taxon>
        <taxon>Flavobacteriia</taxon>
        <taxon>Flavobacteriales</taxon>
        <taxon>Flavobacteriaceae</taxon>
    </lineage>
</organism>
<evidence type="ECO:0000313" key="2">
    <source>
        <dbReference type="Proteomes" id="UP000621516"/>
    </source>
</evidence>
<reference evidence="1 2" key="1">
    <citation type="journal article" date="2018" name="J. Microbiol.">
        <title>Aestuariibaculum marinum sp. nov., a marine bacterium isolated from seawater in South Korea.</title>
        <authorList>
            <person name="Choi J."/>
            <person name="Lee D."/>
            <person name="Jang J.H."/>
            <person name="Cha S."/>
            <person name="Seo T."/>
        </authorList>
    </citation>
    <scope>NUCLEOTIDE SEQUENCE [LARGE SCALE GENOMIC DNA]</scope>
    <source>
        <strain evidence="1 2">IP7</strain>
    </source>
</reference>
<proteinExistence type="predicted"/>
<accession>A0A8J6UB82</accession>
<name>A0A8J6UB82_9FLAO</name>
<gene>
    <name evidence="1" type="ORF">ICJ85_15785</name>
</gene>
<evidence type="ECO:0000313" key="1">
    <source>
        <dbReference type="EMBL" id="MBD0825476.1"/>
    </source>
</evidence>
<sequence length="469" mass="54093">MLYVGYDPSIPVDISKNTASMTPERFKEDYKTRFPEFKNYLEAYFREVKTVDARAYKVEMSADFDVTIFDQTIEPWKPAVREMVDGKMNYEPAKYLTEDFDHASIFIGHTAPQMGESVGSKLDWLCLCLDADAHHLETEHPIFKGPFPVELTLQKKTTPKSIYAYPSGIDVPKEISMWRVQKEGYKDGKGYRVGMVSRGEGFLDSPDAEYISSGVNTKDVGAVAIGRHANFFLWGFSASPDYMTEEAKQVFANAVVYMKQFNGTKPIVRKYKQIATKDVVDNTIGTLSREMYDNYVSYIESGNAEAEERFKKFAEKKSRGEELPKEVEAYLERGFHPSPIPTWEEYAQMSAGSFYEPKYEGNYDALKTYLRKNRPFMYAANDAPRNIQIDEDLKKIGVGNDSLDFFEVIIPLLKDAEKMEIAKRVLLRYTGMEKSHKEWRKWYKTNKDKLFFTETGGYKWMVDTINNRS</sequence>
<comment type="caution">
    <text evidence="1">The sequence shown here is derived from an EMBL/GenBank/DDBJ whole genome shotgun (WGS) entry which is preliminary data.</text>
</comment>
<dbReference type="AlphaFoldDB" id="A0A8J6UB82"/>
<dbReference type="RefSeq" id="WP_188224766.1">
    <property type="nucleotide sequence ID" value="NZ_JACVXD010000019.1"/>
</dbReference>
<keyword evidence="2" id="KW-1185">Reference proteome</keyword>
<dbReference type="Proteomes" id="UP000621516">
    <property type="component" value="Unassembled WGS sequence"/>
</dbReference>
<dbReference type="EMBL" id="JACVXD010000019">
    <property type="protein sequence ID" value="MBD0825476.1"/>
    <property type="molecule type" value="Genomic_DNA"/>
</dbReference>